<sequence>MAAGWGLVKQDNAESGTSVPYPGKIPDLRWLFGAASKSKARTELIVLITPRVSTSSQSRQVTDDYRQQMQLLKVEPLRARLR</sequence>
<proteinExistence type="inferred from homology"/>
<dbReference type="InterPro" id="IPR004846">
    <property type="entry name" value="T2SS/T3SS_dom"/>
</dbReference>
<name>A0A1H3GPR2_9PSED</name>
<evidence type="ECO:0000259" key="2">
    <source>
        <dbReference type="Pfam" id="PF00263"/>
    </source>
</evidence>
<dbReference type="AlphaFoldDB" id="A0A1H3GPR2"/>
<evidence type="ECO:0000256" key="1">
    <source>
        <dbReference type="RuleBase" id="RU004003"/>
    </source>
</evidence>
<dbReference type="GO" id="GO:0009306">
    <property type="term" value="P:protein secretion"/>
    <property type="evidence" value="ECO:0007669"/>
    <property type="project" value="InterPro"/>
</dbReference>
<protein>
    <submittedName>
        <fullName evidence="3">General secretion pathway protein D</fullName>
    </submittedName>
</protein>
<feature type="domain" description="Type II/III secretion system secretin-like" evidence="2">
    <location>
        <begin position="6"/>
        <end position="52"/>
    </location>
</feature>
<reference evidence="3 4" key="1">
    <citation type="submission" date="2016-10" db="EMBL/GenBank/DDBJ databases">
        <authorList>
            <person name="de Groot N.N."/>
        </authorList>
    </citation>
    <scope>NUCLEOTIDE SEQUENCE [LARGE SCALE GENOMIC DNA]</scope>
    <source>
        <strain evidence="3 4">ICMP 14252</strain>
    </source>
</reference>
<organism evidence="3 4">
    <name type="scientific">Pseudomonas salomonii</name>
    <dbReference type="NCBI Taxonomy" id="191391"/>
    <lineage>
        <taxon>Bacteria</taxon>
        <taxon>Pseudomonadati</taxon>
        <taxon>Pseudomonadota</taxon>
        <taxon>Gammaproteobacteria</taxon>
        <taxon>Pseudomonadales</taxon>
        <taxon>Pseudomonadaceae</taxon>
        <taxon>Pseudomonas</taxon>
    </lineage>
</organism>
<comment type="similarity">
    <text evidence="1">Belongs to the bacterial secretin family.</text>
</comment>
<dbReference type="Proteomes" id="UP000182902">
    <property type="component" value="Unassembled WGS sequence"/>
</dbReference>
<gene>
    <name evidence="3" type="ORF">SAMN05216247_102514</name>
</gene>
<dbReference type="EMBL" id="FNOX01000002">
    <property type="protein sequence ID" value="SDY04965.1"/>
    <property type="molecule type" value="Genomic_DNA"/>
</dbReference>
<dbReference type="Pfam" id="PF00263">
    <property type="entry name" value="Secretin"/>
    <property type="match status" value="1"/>
</dbReference>
<evidence type="ECO:0000313" key="3">
    <source>
        <dbReference type="EMBL" id="SDY04965.1"/>
    </source>
</evidence>
<evidence type="ECO:0000313" key="4">
    <source>
        <dbReference type="Proteomes" id="UP000182902"/>
    </source>
</evidence>
<accession>A0A1H3GPR2</accession>